<evidence type="ECO:0000313" key="5">
    <source>
        <dbReference type="Proteomes" id="UP000198748"/>
    </source>
</evidence>
<dbReference type="InterPro" id="IPR002068">
    <property type="entry name" value="A-crystallin/Hsp20_dom"/>
</dbReference>
<dbReference type="OrthoDB" id="9814487at2"/>
<dbReference type="CDD" id="cd06464">
    <property type="entry name" value="ACD_sHsps-like"/>
    <property type="match status" value="1"/>
</dbReference>
<evidence type="ECO:0000256" key="2">
    <source>
        <dbReference type="RuleBase" id="RU003616"/>
    </source>
</evidence>
<gene>
    <name evidence="4" type="ORF">SAMN04487996_111173</name>
</gene>
<sequence>MSTTSLVKPTGFLPFLFDDSFSPWPDRNDLERFLGRQSVPAANITENKQAFSIRVAAPGLTKDDFKIDLHDDFIVISSEKKSNSEEEENGYKRKEFSYNSFSRSFQLPDQIDKDKIEATYQDGILAISLPKKAVAENNATTRQVSIK</sequence>
<keyword evidence="5" id="KW-1185">Reference proteome</keyword>
<dbReference type="AlphaFoldDB" id="A0A1G7M657"/>
<dbReference type="PANTHER" id="PTHR11527">
    <property type="entry name" value="HEAT-SHOCK PROTEIN 20 FAMILY MEMBER"/>
    <property type="match status" value="1"/>
</dbReference>
<evidence type="ECO:0000259" key="3">
    <source>
        <dbReference type="PROSITE" id="PS01031"/>
    </source>
</evidence>
<comment type="similarity">
    <text evidence="1 2">Belongs to the small heat shock protein (HSP20) family.</text>
</comment>
<protein>
    <submittedName>
        <fullName evidence="4">HSP20 family protein</fullName>
    </submittedName>
</protein>
<dbReference type="InterPro" id="IPR008978">
    <property type="entry name" value="HSP20-like_chaperone"/>
</dbReference>
<dbReference type="Gene3D" id="2.60.40.790">
    <property type="match status" value="1"/>
</dbReference>
<dbReference type="SUPFAM" id="SSF49764">
    <property type="entry name" value="HSP20-like chaperones"/>
    <property type="match status" value="1"/>
</dbReference>
<accession>A0A1G7M657</accession>
<dbReference type="RefSeq" id="WP_090153486.1">
    <property type="nucleotide sequence ID" value="NZ_FNAN01000011.1"/>
</dbReference>
<dbReference type="EMBL" id="FNAN01000011">
    <property type="protein sequence ID" value="SDF57258.1"/>
    <property type="molecule type" value="Genomic_DNA"/>
</dbReference>
<reference evidence="5" key="1">
    <citation type="submission" date="2016-10" db="EMBL/GenBank/DDBJ databases">
        <authorList>
            <person name="Varghese N."/>
            <person name="Submissions S."/>
        </authorList>
    </citation>
    <scope>NUCLEOTIDE SEQUENCE [LARGE SCALE GENOMIC DNA]</scope>
    <source>
        <strain evidence="5">DSM 25329</strain>
    </source>
</reference>
<dbReference type="Pfam" id="PF00011">
    <property type="entry name" value="HSP20"/>
    <property type="match status" value="1"/>
</dbReference>
<name>A0A1G7M657_9BACT</name>
<dbReference type="PROSITE" id="PS01031">
    <property type="entry name" value="SHSP"/>
    <property type="match status" value="1"/>
</dbReference>
<feature type="domain" description="SHSP" evidence="3">
    <location>
        <begin position="33"/>
        <end position="147"/>
    </location>
</feature>
<proteinExistence type="inferred from homology"/>
<dbReference type="Proteomes" id="UP000198748">
    <property type="component" value="Unassembled WGS sequence"/>
</dbReference>
<evidence type="ECO:0000256" key="1">
    <source>
        <dbReference type="PROSITE-ProRule" id="PRU00285"/>
    </source>
</evidence>
<dbReference type="InterPro" id="IPR031107">
    <property type="entry name" value="Small_HSP"/>
</dbReference>
<organism evidence="4 5">
    <name type="scientific">Dyadobacter soli</name>
    <dbReference type="NCBI Taxonomy" id="659014"/>
    <lineage>
        <taxon>Bacteria</taxon>
        <taxon>Pseudomonadati</taxon>
        <taxon>Bacteroidota</taxon>
        <taxon>Cytophagia</taxon>
        <taxon>Cytophagales</taxon>
        <taxon>Spirosomataceae</taxon>
        <taxon>Dyadobacter</taxon>
    </lineage>
</organism>
<dbReference type="STRING" id="659014.SAMN04487996_111173"/>
<evidence type="ECO:0000313" key="4">
    <source>
        <dbReference type="EMBL" id="SDF57258.1"/>
    </source>
</evidence>